<dbReference type="InterPro" id="IPR038071">
    <property type="entry name" value="UROD/MetE-like_sf"/>
</dbReference>
<dbReference type="Proteomes" id="UP000035268">
    <property type="component" value="Chromosome"/>
</dbReference>
<keyword evidence="2" id="KW-0808">Transferase</keyword>
<keyword evidence="3" id="KW-1185">Reference proteome</keyword>
<dbReference type="KEGG" id="vbl:L21SP4_02169"/>
<dbReference type="GO" id="GO:0032259">
    <property type="term" value="P:methylation"/>
    <property type="evidence" value="ECO:0007669"/>
    <property type="project" value="UniProtKB-KW"/>
</dbReference>
<sequence>MTSRERVLTALNHEEPDRVPIDLGGNQTGIHKDAYRDLIEHLGIDDEVTIMDPVQQLARPCEELLQEFQVDTRYIAAGAASDFDGTIERNERDGKVWHDLVDEFGVRWSMPDDAPRYMDITHHPLAEATLDDVRDYPFPKGDDPGRFEGLRERALTLRNETPYAVVSGISGVVYETCWYLRGLEQWFCDLMTEPEFCEAVIDRVCDFWMDFFRVFCDEVGDVVDVIMIGDDLAGQSGPLFDPKIYRSIVKPRQQKVARYIREHASAKLWYHTCGDCREYIPDLIENGVQALNPVQISARGMDPEKLKREWGDRITFWGGACDSQHVLPVASSEDVYEHVRHNVDIFKPGGGFVFNNVHNIQGGVPPENIVALYRAARDGGAY</sequence>
<name>A0A0G3EG26_9BACT</name>
<dbReference type="GO" id="GO:0004853">
    <property type="term" value="F:uroporphyrinogen decarboxylase activity"/>
    <property type="evidence" value="ECO:0007669"/>
    <property type="project" value="InterPro"/>
</dbReference>
<dbReference type="GO" id="GO:0006779">
    <property type="term" value="P:porphyrin-containing compound biosynthetic process"/>
    <property type="evidence" value="ECO:0007669"/>
    <property type="project" value="InterPro"/>
</dbReference>
<evidence type="ECO:0000313" key="3">
    <source>
        <dbReference type="Proteomes" id="UP000035268"/>
    </source>
</evidence>
<dbReference type="RefSeq" id="WP_052882632.1">
    <property type="nucleotide sequence ID" value="NZ_CP010904.1"/>
</dbReference>
<dbReference type="PANTHER" id="PTHR47099:SF1">
    <property type="entry name" value="METHYLCOBAMIDE:COM METHYLTRANSFERASE MTBA"/>
    <property type="match status" value="1"/>
</dbReference>
<feature type="domain" description="Uroporphyrinogen decarboxylase (URO-D)" evidence="1">
    <location>
        <begin position="105"/>
        <end position="377"/>
    </location>
</feature>
<keyword evidence="2" id="KW-0489">Methyltransferase</keyword>
<dbReference type="SUPFAM" id="SSF51726">
    <property type="entry name" value="UROD/MetE-like"/>
    <property type="match status" value="1"/>
</dbReference>
<reference evidence="3" key="1">
    <citation type="submission" date="2015-02" db="EMBL/GenBank/DDBJ databases">
        <title>Description and complete genome sequence of the first cultured representative of the subdivision 5 of the Verrucomicrobia phylum.</title>
        <authorList>
            <person name="Spring S."/>
            <person name="Bunk B."/>
            <person name="Sproer C."/>
            <person name="Klenk H.-P."/>
        </authorList>
    </citation>
    <scope>NUCLEOTIDE SEQUENCE [LARGE SCALE GENOMIC DNA]</scope>
    <source>
        <strain evidence="3">L21-Fru-AB</strain>
    </source>
</reference>
<dbReference type="InterPro" id="IPR052024">
    <property type="entry name" value="Methanogen_methyltrans"/>
</dbReference>
<proteinExistence type="predicted"/>
<gene>
    <name evidence="2" type="ORF">L21SP4_02169</name>
</gene>
<dbReference type="InterPro" id="IPR000257">
    <property type="entry name" value="Uroporphyrinogen_deCOase"/>
</dbReference>
<organism evidence="2 3">
    <name type="scientific">Kiritimatiella glycovorans</name>
    <dbReference type="NCBI Taxonomy" id="1307763"/>
    <lineage>
        <taxon>Bacteria</taxon>
        <taxon>Pseudomonadati</taxon>
        <taxon>Kiritimatiellota</taxon>
        <taxon>Kiritimatiellia</taxon>
        <taxon>Kiritimatiellales</taxon>
        <taxon>Kiritimatiellaceae</taxon>
        <taxon>Kiritimatiella</taxon>
    </lineage>
</organism>
<accession>A0A0G3EG26</accession>
<dbReference type="STRING" id="1307763.L21SP4_02169"/>
<dbReference type="EMBL" id="CP010904">
    <property type="protein sequence ID" value="AKJ65396.1"/>
    <property type="molecule type" value="Genomic_DNA"/>
</dbReference>
<dbReference type="GO" id="GO:0008168">
    <property type="term" value="F:methyltransferase activity"/>
    <property type="evidence" value="ECO:0007669"/>
    <property type="project" value="UniProtKB-KW"/>
</dbReference>
<dbReference type="Gene3D" id="3.20.20.210">
    <property type="match status" value="1"/>
</dbReference>
<dbReference type="Pfam" id="PF01208">
    <property type="entry name" value="URO-D"/>
    <property type="match status" value="1"/>
</dbReference>
<evidence type="ECO:0000313" key="2">
    <source>
        <dbReference type="EMBL" id="AKJ65396.1"/>
    </source>
</evidence>
<reference evidence="2 3" key="2">
    <citation type="journal article" date="2016" name="ISME J.">
        <title>Characterization of the first cultured representative of Verrucomicrobia subdivision 5 indicates the proposal of a novel phylum.</title>
        <authorList>
            <person name="Spring S."/>
            <person name="Bunk B."/>
            <person name="Sproer C."/>
            <person name="Schumann P."/>
            <person name="Rohde M."/>
            <person name="Tindall B.J."/>
            <person name="Klenk H.P."/>
        </authorList>
    </citation>
    <scope>NUCLEOTIDE SEQUENCE [LARGE SCALE GENOMIC DNA]</scope>
    <source>
        <strain evidence="2 3">L21-Fru-AB</strain>
    </source>
</reference>
<dbReference type="AlphaFoldDB" id="A0A0G3EG26"/>
<dbReference type="PANTHER" id="PTHR47099">
    <property type="entry name" value="METHYLCOBAMIDE:COM METHYLTRANSFERASE MTBA"/>
    <property type="match status" value="1"/>
</dbReference>
<protein>
    <submittedName>
        <fullName evidence="2">Putative methyltransferase</fullName>
    </submittedName>
</protein>
<evidence type="ECO:0000259" key="1">
    <source>
        <dbReference type="Pfam" id="PF01208"/>
    </source>
</evidence>
<dbReference type="OrthoDB" id="9815759at2"/>